<reference evidence="2 3" key="1">
    <citation type="submission" date="2017-10" db="EMBL/GenBank/DDBJ databases">
        <title>Draft genome sequences of Aggregatibacter actinomycetemcomitans strains 310a and 310b.</title>
        <authorList>
            <person name="May A.C."/>
            <person name="Ohta H."/>
            <person name="Maeda H."/>
            <person name="Kokeguchi S."/>
            <person name="Cugini C."/>
        </authorList>
    </citation>
    <scope>NUCLEOTIDE SEQUENCE [LARGE SCALE GENOMIC DNA]</scope>
    <source>
        <strain evidence="2 3">310b</strain>
    </source>
</reference>
<sequence>MNMLEGKTIQSTNRRGKCDDNAVIESFFAILKSECFYSPTYTSIAELQAEIEEYWCITTKNELNPI</sequence>
<keyword evidence="3" id="KW-1185">Reference proteome</keyword>
<accession>A0A2G1DSB9</accession>
<comment type="caution">
    <text evidence="2">The sequence shown here is derived from an EMBL/GenBank/DDBJ whole genome shotgun (WGS) entry which is preliminary data.</text>
</comment>
<dbReference type="InterPro" id="IPR001584">
    <property type="entry name" value="Integrase_cat-core"/>
</dbReference>
<protein>
    <recommendedName>
        <fullName evidence="1">Integrase catalytic domain-containing protein</fullName>
    </recommendedName>
</protein>
<dbReference type="EMBL" id="PCGW01000002">
    <property type="protein sequence ID" value="PHO21407.1"/>
    <property type="molecule type" value="Genomic_DNA"/>
</dbReference>
<evidence type="ECO:0000313" key="2">
    <source>
        <dbReference type="EMBL" id="PHO21407.1"/>
    </source>
</evidence>
<evidence type="ECO:0000259" key="1">
    <source>
        <dbReference type="Pfam" id="PF13683"/>
    </source>
</evidence>
<dbReference type="Proteomes" id="UP000226080">
    <property type="component" value="Unassembled WGS sequence"/>
</dbReference>
<organism evidence="2 3">
    <name type="scientific">Aggregatibacter actinomycetemcomitans</name>
    <name type="common">Actinobacillus actinomycetemcomitans</name>
    <name type="synonym">Haemophilus actinomycetemcomitans</name>
    <dbReference type="NCBI Taxonomy" id="714"/>
    <lineage>
        <taxon>Bacteria</taxon>
        <taxon>Pseudomonadati</taxon>
        <taxon>Pseudomonadota</taxon>
        <taxon>Gammaproteobacteria</taxon>
        <taxon>Pasteurellales</taxon>
        <taxon>Pasteurellaceae</taxon>
        <taxon>Aggregatibacter</taxon>
    </lineage>
</organism>
<name>A0A2G1DSB9_AGGAC</name>
<dbReference type="Pfam" id="PF13683">
    <property type="entry name" value="rve_3"/>
    <property type="match status" value="1"/>
</dbReference>
<proteinExistence type="predicted"/>
<feature type="domain" description="Integrase catalytic" evidence="1">
    <location>
        <begin position="11"/>
        <end position="54"/>
    </location>
</feature>
<gene>
    <name evidence="2" type="ORF">CQR80_01410</name>
</gene>
<evidence type="ECO:0000313" key="3">
    <source>
        <dbReference type="Proteomes" id="UP000226080"/>
    </source>
</evidence>